<comment type="caution">
    <text evidence="15">The sequence shown here is derived from an EMBL/GenBank/DDBJ whole genome shotgun (WGS) entry which is preliminary data.</text>
</comment>
<dbReference type="InterPro" id="IPR011545">
    <property type="entry name" value="DEAD/DEAH_box_helicase_dom"/>
</dbReference>
<evidence type="ECO:0000259" key="14">
    <source>
        <dbReference type="PROSITE" id="PS51194"/>
    </source>
</evidence>
<evidence type="ECO:0000313" key="16">
    <source>
        <dbReference type="Proteomes" id="UP000625780"/>
    </source>
</evidence>
<evidence type="ECO:0000256" key="9">
    <source>
        <dbReference type="ARBA" id="ARBA00034617"/>
    </source>
</evidence>
<gene>
    <name evidence="15" type="primary">recQ2</name>
    <name evidence="15" type="ORF">GCM10011361_04720</name>
</gene>
<dbReference type="SMART" id="SM00490">
    <property type="entry name" value="HELICc"/>
    <property type="match status" value="1"/>
</dbReference>
<evidence type="ECO:0000256" key="11">
    <source>
        <dbReference type="ARBA" id="ARBA00044535"/>
    </source>
</evidence>
<keyword evidence="3" id="KW-0547">Nucleotide-binding</keyword>
<dbReference type="EC" id="5.6.2.4" evidence="10"/>
<feature type="domain" description="Helicase ATP-binding" evidence="13">
    <location>
        <begin position="26"/>
        <end position="194"/>
    </location>
</feature>
<evidence type="ECO:0000256" key="1">
    <source>
        <dbReference type="ARBA" id="ARBA00005446"/>
    </source>
</evidence>
<dbReference type="SMART" id="SM00487">
    <property type="entry name" value="DEXDc"/>
    <property type="match status" value="1"/>
</dbReference>
<dbReference type="Pfam" id="PF00271">
    <property type="entry name" value="Helicase_C"/>
    <property type="match status" value="1"/>
</dbReference>
<sequence>MKTSPAEVLSKHWGHTSFRGSQEAIIEAVLNGKDVLAMLPTGGGKSVCYQIPAILQDGICIVVSPLVALIRDQVAGLKRRGIKAVALTGGISFNEASTLLDNCLYGGYRFLYLSPERLQQDWVQERISHMNVNLIAIDEAHCISQWGIDFRPAYLKCSVLRELHPSAPCIALTATATARVAGDILENLCMTSPEVFKDSFERKNLIYRVIKKENKLQQVLQLCEGVKGSVIIYVRSRRRTQELSRELTRHSTEAMAFHGGMTRNEKDDRLRDWLRDRVRVMVATSAFGMGIDKADVDLVIHYELPESLESYFQEAGRAGRNGERADAILLIHPEDEQRLRHQFISVLPDVSYVRLLYNKLNNYFQIAYGVQEEGTFPFNFNTFCDTYSLNPALVYNGLRLLDQNSVIALTQHFSQKTTVYFTATKGEIFEYLDAHPGKAVILQALLRTYGGVFDFETTVNPVLIARKAETTEDEVVAVLRKARADGILEFVDEQRDTEITFLVPREDDRTINTFAHKIKELNQIKIQNVEAVLDYINDDSQCRSVQLLNYFGEISAQACGLCDICQRKKTVSGKDQAALDTHILSLVRERALTSQSLIDTLGKEREIVLRELQYLLEEGKIRLTNNNEYTALS</sequence>
<dbReference type="PANTHER" id="PTHR13710">
    <property type="entry name" value="DNA HELICASE RECQ FAMILY MEMBER"/>
    <property type="match status" value="1"/>
</dbReference>
<keyword evidence="16" id="KW-1185">Reference proteome</keyword>
<dbReference type="GO" id="GO:0004386">
    <property type="term" value="F:helicase activity"/>
    <property type="evidence" value="ECO:0007669"/>
    <property type="project" value="UniProtKB-KW"/>
</dbReference>
<comment type="catalytic activity">
    <reaction evidence="9">
        <text>Couples ATP hydrolysis with the unwinding of duplex DNA by translocating in the 3'-5' direction.</text>
        <dbReference type="EC" id="5.6.2.4"/>
    </reaction>
</comment>
<dbReference type="InterPro" id="IPR001650">
    <property type="entry name" value="Helicase_C-like"/>
</dbReference>
<evidence type="ECO:0000313" key="15">
    <source>
        <dbReference type="EMBL" id="GGD40646.1"/>
    </source>
</evidence>
<evidence type="ECO:0000256" key="5">
    <source>
        <dbReference type="ARBA" id="ARBA00022806"/>
    </source>
</evidence>
<keyword evidence="4" id="KW-0378">Hydrolase</keyword>
<dbReference type="Gene3D" id="3.40.50.300">
    <property type="entry name" value="P-loop containing nucleotide triphosphate hydrolases"/>
    <property type="match status" value="2"/>
</dbReference>
<dbReference type="RefSeq" id="WP_188369099.1">
    <property type="nucleotide sequence ID" value="NZ_BMFH01000001.1"/>
</dbReference>
<protein>
    <recommendedName>
        <fullName evidence="11">ATP-dependent DNA helicase RecQ</fullName>
        <ecNumber evidence="10">5.6.2.4</ecNumber>
    </recommendedName>
    <alternativeName>
        <fullName evidence="12">DNA 3'-5' helicase RecQ</fullName>
    </alternativeName>
</protein>
<dbReference type="Pfam" id="PF00270">
    <property type="entry name" value="DEAD"/>
    <property type="match status" value="1"/>
</dbReference>
<dbReference type="PROSITE" id="PS51194">
    <property type="entry name" value="HELICASE_CTER"/>
    <property type="match status" value="1"/>
</dbReference>
<dbReference type="PANTHER" id="PTHR13710:SF105">
    <property type="entry name" value="ATP-DEPENDENT DNA HELICASE Q1"/>
    <property type="match status" value="1"/>
</dbReference>
<evidence type="ECO:0000256" key="8">
    <source>
        <dbReference type="ARBA" id="ARBA00023235"/>
    </source>
</evidence>
<keyword evidence="2" id="KW-0479">Metal-binding</keyword>
<evidence type="ECO:0000256" key="7">
    <source>
        <dbReference type="ARBA" id="ARBA00023125"/>
    </source>
</evidence>
<evidence type="ECO:0000256" key="4">
    <source>
        <dbReference type="ARBA" id="ARBA00022801"/>
    </source>
</evidence>
<keyword evidence="7" id="KW-0238">DNA-binding</keyword>
<evidence type="ECO:0000256" key="10">
    <source>
        <dbReference type="ARBA" id="ARBA00034808"/>
    </source>
</evidence>
<feature type="domain" description="Helicase C-terminal" evidence="14">
    <location>
        <begin position="215"/>
        <end position="364"/>
    </location>
</feature>
<dbReference type="EMBL" id="BMFH01000001">
    <property type="protein sequence ID" value="GGD40646.1"/>
    <property type="molecule type" value="Genomic_DNA"/>
</dbReference>
<evidence type="ECO:0000256" key="12">
    <source>
        <dbReference type="ARBA" id="ARBA00044550"/>
    </source>
</evidence>
<keyword evidence="5 15" id="KW-0347">Helicase</keyword>
<comment type="similarity">
    <text evidence="1">Belongs to the helicase family. RecQ subfamily.</text>
</comment>
<dbReference type="NCBIfam" id="TIGR00614">
    <property type="entry name" value="recQ_fam"/>
    <property type="match status" value="1"/>
</dbReference>
<dbReference type="InterPro" id="IPR032284">
    <property type="entry name" value="RecQ_Zn-bd"/>
</dbReference>
<organism evidence="15 16">
    <name type="scientific">Muriicola marianensis</name>
    <dbReference type="NCBI Taxonomy" id="1324801"/>
    <lineage>
        <taxon>Bacteria</taxon>
        <taxon>Pseudomonadati</taxon>
        <taxon>Bacteroidota</taxon>
        <taxon>Flavobacteriia</taxon>
        <taxon>Flavobacteriales</taxon>
        <taxon>Flavobacteriaceae</taxon>
        <taxon>Muriicola</taxon>
    </lineage>
</organism>
<evidence type="ECO:0000256" key="3">
    <source>
        <dbReference type="ARBA" id="ARBA00022741"/>
    </source>
</evidence>
<dbReference type="InterPro" id="IPR027417">
    <property type="entry name" value="P-loop_NTPase"/>
</dbReference>
<accession>A0ABQ1QQC9</accession>
<keyword evidence="6" id="KW-0067">ATP-binding</keyword>
<evidence type="ECO:0000256" key="6">
    <source>
        <dbReference type="ARBA" id="ARBA00022840"/>
    </source>
</evidence>
<dbReference type="InterPro" id="IPR004589">
    <property type="entry name" value="DNA_helicase_ATP-dep_RecQ"/>
</dbReference>
<keyword evidence="8" id="KW-0413">Isomerase</keyword>
<dbReference type="Proteomes" id="UP000625780">
    <property type="component" value="Unassembled WGS sequence"/>
</dbReference>
<evidence type="ECO:0000259" key="13">
    <source>
        <dbReference type="PROSITE" id="PS51192"/>
    </source>
</evidence>
<dbReference type="Gene3D" id="1.10.10.10">
    <property type="entry name" value="Winged helix-like DNA-binding domain superfamily/Winged helix DNA-binding domain"/>
    <property type="match status" value="1"/>
</dbReference>
<dbReference type="CDD" id="cd17920">
    <property type="entry name" value="DEXHc_RecQ"/>
    <property type="match status" value="1"/>
</dbReference>
<name>A0ABQ1QQC9_9FLAO</name>
<dbReference type="PROSITE" id="PS51192">
    <property type="entry name" value="HELICASE_ATP_BIND_1"/>
    <property type="match status" value="1"/>
</dbReference>
<dbReference type="InterPro" id="IPR036388">
    <property type="entry name" value="WH-like_DNA-bd_sf"/>
</dbReference>
<reference evidence="16" key="1">
    <citation type="journal article" date="2019" name="Int. J. Syst. Evol. Microbiol.">
        <title>The Global Catalogue of Microorganisms (GCM) 10K type strain sequencing project: providing services to taxonomists for standard genome sequencing and annotation.</title>
        <authorList>
            <consortium name="The Broad Institute Genomics Platform"/>
            <consortium name="The Broad Institute Genome Sequencing Center for Infectious Disease"/>
            <person name="Wu L."/>
            <person name="Ma J."/>
        </authorList>
    </citation>
    <scope>NUCLEOTIDE SEQUENCE [LARGE SCALE GENOMIC DNA]</scope>
    <source>
        <strain evidence="16">CGMCC 1.12606</strain>
    </source>
</reference>
<evidence type="ECO:0000256" key="2">
    <source>
        <dbReference type="ARBA" id="ARBA00022723"/>
    </source>
</evidence>
<dbReference type="Pfam" id="PF16124">
    <property type="entry name" value="RecQ_Zn_bind"/>
    <property type="match status" value="1"/>
</dbReference>
<proteinExistence type="inferred from homology"/>
<dbReference type="InterPro" id="IPR014001">
    <property type="entry name" value="Helicase_ATP-bd"/>
</dbReference>
<dbReference type="SUPFAM" id="SSF52540">
    <property type="entry name" value="P-loop containing nucleoside triphosphate hydrolases"/>
    <property type="match status" value="1"/>
</dbReference>